<protein>
    <recommendedName>
        <fullName evidence="9">XRCC4-like factor-domain-containing protein</fullName>
    </recommendedName>
</protein>
<dbReference type="InterPro" id="IPR014751">
    <property type="entry name" value="XRCC4-like_C"/>
</dbReference>
<dbReference type="SUPFAM" id="SSF58022">
    <property type="entry name" value="XRCC4, C-terminal oligomerization domain"/>
    <property type="match status" value="1"/>
</dbReference>
<keyword evidence="8" id="KW-1185">Reference proteome</keyword>
<feature type="region of interest" description="Disordered" evidence="6">
    <location>
        <begin position="329"/>
        <end position="387"/>
    </location>
</feature>
<gene>
    <name evidence="7" type="ORF">BC936DRAFT_147856</name>
</gene>
<keyword evidence="4" id="KW-0539">Nucleus</keyword>
<evidence type="ECO:0000256" key="1">
    <source>
        <dbReference type="ARBA" id="ARBA00004123"/>
    </source>
</evidence>
<feature type="region of interest" description="Disordered" evidence="6">
    <location>
        <begin position="412"/>
        <end position="493"/>
    </location>
</feature>
<reference evidence="7 8" key="1">
    <citation type="journal article" date="2018" name="New Phytol.">
        <title>Phylogenomics of Endogonaceae and evolution of mycorrhizas within Mucoromycota.</title>
        <authorList>
            <person name="Chang Y."/>
            <person name="Desiro A."/>
            <person name="Na H."/>
            <person name="Sandor L."/>
            <person name="Lipzen A."/>
            <person name="Clum A."/>
            <person name="Barry K."/>
            <person name="Grigoriev I.V."/>
            <person name="Martin F.M."/>
            <person name="Stajich J.E."/>
            <person name="Smith M.E."/>
            <person name="Bonito G."/>
            <person name="Spatafora J.W."/>
        </authorList>
    </citation>
    <scope>NUCLEOTIDE SEQUENCE [LARGE SCALE GENOMIC DNA]</scope>
    <source>
        <strain evidence="7 8">GMNB39</strain>
    </source>
</reference>
<proteinExistence type="predicted"/>
<dbReference type="Proteomes" id="UP000268093">
    <property type="component" value="Unassembled WGS sequence"/>
</dbReference>
<comment type="caution">
    <text evidence="7">The sequence shown here is derived from an EMBL/GenBank/DDBJ whole genome shotgun (WGS) entry which is preliminary data.</text>
</comment>
<feature type="compositionally biased region" description="Low complexity" evidence="6">
    <location>
        <begin position="264"/>
        <end position="273"/>
    </location>
</feature>
<dbReference type="Gene3D" id="1.20.5.370">
    <property type="match status" value="1"/>
</dbReference>
<dbReference type="PANTHER" id="PTHR28559">
    <property type="entry name" value="DNA REPAIR PROTEIN XRCC4"/>
    <property type="match status" value="1"/>
</dbReference>
<evidence type="ECO:0000256" key="5">
    <source>
        <dbReference type="SAM" id="Coils"/>
    </source>
</evidence>
<accession>A0A433D4C8</accession>
<sequence>MAEQLLPRTFYRINNNGTIYYIQATWHITHILIDHSDSSEPVCSLVLTDCTSFWEKTVTLGDFKQMQVSGVDSATYARLIRAALSGAEEYEQHQFLREIVILAGEAEVIWRTTLQGLKFKLATLRLHVVEPDGTPQRWREWLDYLLTERVESQEGAQALRYRVEDLTSVNTELKKQLETLEITKLDAENALMTKFKDLLNAKKRKIKLLMKALEAAGASNEPPAEASEVVAEENLELVEIEETAKKGSVVMISICSVIPLCSSGSHSFTTSNSRKPAKRKRGVSEVAAFQDASQPFLPSQPIDLSTTTADHAATVITAPTTSKADKLMARANAAATSSKKPKLESARERSPTANRPATEDEEMGPPAMDLGLEKGKGKEKEKTSARSQVAAFVDEEPPSLLGEAFQSARAPVIKSRGRGRRTTVTVEEEVAPSGRAPTAPAATATGTGPALAAMKSKQKPPSGGTIPTPRRTRSSVSMASSGNDSPNSLLRKL</sequence>
<dbReference type="AlphaFoldDB" id="A0A433D4C8"/>
<dbReference type="InterPro" id="IPR010585">
    <property type="entry name" value="DNA_repair_prot_XRCC4"/>
</dbReference>
<feature type="compositionally biased region" description="Basic and acidic residues" evidence="6">
    <location>
        <begin position="371"/>
        <end position="384"/>
    </location>
</feature>
<dbReference type="GO" id="GO:0005958">
    <property type="term" value="C:DNA-dependent protein kinase-DNA ligase 4 complex"/>
    <property type="evidence" value="ECO:0007669"/>
    <property type="project" value="TreeGrafter"/>
</dbReference>
<dbReference type="GO" id="GO:0010165">
    <property type="term" value="P:response to X-ray"/>
    <property type="evidence" value="ECO:0007669"/>
    <property type="project" value="TreeGrafter"/>
</dbReference>
<name>A0A433D4C8_9FUNG</name>
<feature type="compositionally biased region" description="Polar residues" evidence="6">
    <location>
        <begin position="474"/>
        <end position="493"/>
    </location>
</feature>
<dbReference type="GO" id="GO:0006303">
    <property type="term" value="P:double-strand break repair via nonhomologous end joining"/>
    <property type="evidence" value="ECO:0007669"/>
    <property type="project" value="UniProtKB-ARBA"/>
</dbReference>
<dbReference type="Gene3D" id="2.170.210.10">
    <property type="entry name" value="DNA double-strand break repair and VJ recombination XRCC4, N-terminal"/>
    <property type="match status" value="1"/>
</dbReference>
<evidence type="ECO:0000256" key="3">
    <source>
        <dbReference type="ARBA" id="ARBA00023204"/>
    </source>
</evidence>
<keyword evidence="5" id="KW-0175">Coiled coil</keyword>
<keyword evidence="3" id="KW-0234">DNA repair</keyword>
<feature type="compositionally biased region" description="Low complexity" evidence="6">
    <location>
        <begin position="431"/>
        <end position="453"/>
    </location>
</feature>
<organism evidence="7 8">
    <name type="scientific">Jimgerdemannia flammicorona</name>
    <dbReference type="NCBI Taxonomy" id="994334"/>
    <lineage>
        <taxon>Eukaryota</taxon>
        <taxon>Fungi</taxon>
        <taxon>Fungi incertae sedis</taxon>
        <taxon>Mucoromycota</taxon>
        <taxon>Mucoromycotina</taxon>
        <taxon>Endogonomycetes</taxon>
        <taxon>Endogonales</taxon>
        <taxon>Endogonaceae</taxon>
        <taxon>Jimgerdemannia</taxon>
    </lineage>
</organism>
<dbReference type="GO" id="GO:0003677">
    <property type="term" value="F:DNA binding"/>
    <property type="evidence" value="ECO:0007669"/>
    <property type="project" value="InterPro"/>
</dbReference>
<evidence type="ECO:0000313" key="7">
    <source>
        <dbReference type="EMBL" id="RUP45689.1"/>
    </source>
</evidence>
<dbReference type="InterPro" id="IPR038051">
    <property type="entry name" value="XRCC4-like_N_sf"/>
</dbReference>
<evidence type="ECO:0008006" key="9">
    <source>
        <dbReference type="Google" id="ProtNLM"/>
    </source>
</evidence>
<dbReference type="PANTHER" id="PTHR28559:SF1">
    <property type="entry name" value="DNA REPAIR PROTEIN XRCC4"/>
    <property type="match status" value="1"/>
</dbReference>
<dbReference type="OrthoDB" id="8064436at2759"/>
<evidence type="ECO:0000256" key="6">
    <source>
        <dbReference type="SAM" id="MobiDB-lite"/>
    </source>
</evidence>
<evidence type="ECO:0000256" key="2">
    <source>
        <dbReference type="ARBA" id="ARBA00022763"/>
    </source>
</evidence>
<dbReference type="EMBL" id="RBNI01006900">
    <property type="protein sequence ID" value="RUP45689.1"/>
    <property type="molecule type" value="Genomic_DNA"/>
</dbReference>
<feature type="compositionally biased region" description="Basic and acidic residues" evidence="6">
    <location>
        <begin position="341"/>
        <end position="350"/>
    </location>
</feature>
<feature type="coiled-coil region" evidence="5">
    <location>
        <begin position="163"/>
        <end position="216"/>
    </location>
</feature>
<dbReference type="GO" id="GO:0006310">
    <property type="term" value="P:DNA recombination"/>
    <property type="evidence" value="ECO:0007669"/>
    <property type="project" value="InterPro"/>
</dbReference>
<evidence type="ECO:0000313" key="8">
    <source>
        <dbReference type="Proteomes" id="UP000268093"/>
    </source>
</evidence>
<keyword evidence="2" id="KW-0227">DNA damage</keyword>
<comment type="subcellular location">
    <subcellularLocation>
        <location evidence="1">Nucleus</location>
    </subcellularLocation>
</comment>
<evidence type="ECO:0000256" key="4">
    <source>
        <dbReference type="ARBA" id="ARBA00023242"/>
    </source>
</evidence>
<feature type="region of interest" description="Disordered" evidence="6">
    <location>
        <begin position="264"/>
        <end position="286"/>
    </location>
</feature>
<dbReference type="GO" id="GO:0032807">
    <property type="term" value="C:DNA ligase IV complex"/>
    <property type="evidence" value="ECO:0007669"/>
    <property type="project" value="TreeGrafter"/>
</dbReference>